<reference evidence="3 4" key="1">
    <citation type="journal article" date="2020" name="J. Phycol.">
        <title>Comparative genome analysis reveals Cyanidiococcus gen. nov., a new extremophilic red algal genus sister to Cyanidioschyzon (Cyanidioschyzonaceae, Rhodophyta).</title>
        <authorList>
            <person name="Liu S.-L."/>
            <person name="Chiang Y.-R."/>
            <person name="Yoon H.S."/>
            <person name="Fu H.-Y."/>
        </authorList>
    </citation>
    <scope>NUCLEOTIDE SEQUENCE [LARGE SCALE GENOMIC DNA]</scope>
    <source>
        <strain evidence="3 4">THAL066</strain>
    </source>
</reference>
<proteinExistence type="predicted"/>
<dbReference type="InterPro" id="IPR006045">
    <property type="entry name" value="Cupin_1"/>
</dbReference>
<name>A0A7J7ILQ1_9RHOD</name>
<feature type="domain" description="Cupin type-1" evidence="2">
    <location>
        <begin position="47"/>
        <end position="199"/>
    </location>
</feature>
<dbReference type="OrthoDB" id="10324366at2759"/>
<feature type="chain" id="PRO_5029912502" description="Cupin type-1 domain-containing protein" evidence="1">
    <location>
        <begin position="28"/>
        <end position="220"/>
    </location>
</feature>
<dbReference type="Proteomes" id="UP000530660">
    <property type="component" value="Unassembled WGS sequence"/>
</dbReference>
<evidence type="ECO:0000313" key="3">
    <source>
        <dbReference type="EMBL" id="KAF6003437.1"/>
    </source>
</evidence>
<keyword evidence="1" id="KW-0732">Signal</keyword>
<dbReference type="InterPro" id="IPR050253">
    <property type="entry name" value="Seed_Storage-Functional"/>
</dbReference>
<evidence type="ECO:0000313" key="4">
    <source>
        <dbReference type="Proteomes" id="UP000530660"/>
    </source>
</evidence>
<dbReference type="Gene3D" id="2.60.120.10">
    <property type="entry name" value="Jelly Rolls"/>
    <property type="match status" value="1"/>
</dbReference>
<gene>
    <name evidence="3" type="ORF">F1559_000059</name>
</gene>
<dbReference type="InterPro" id="IPR011051">
    <property type="entry name" value="RmlC_Cupin_sf"/>
</dbReference>
<dbReference type="Pfam" id="PF00190">
    <property type="entry name" value="Cupin_1"/>
    <property type="match status" value="1"/>
</dbReference>
<dbReference type="SUPFAM" id="SSF51182">
    <property type="entry name" value="RmlC-like cupins"/>
    <property type="match status" value="1"/>
</dbReference>
<comment type="caution">
    <text evidence="3">The sequence shown here is derived from an EMBL/GenBank/DDBJ whole genome shotgun (WGS) entry which is preliminary data.</text>
</comment>
<accession>A0A7J7ILQ1</accession>
<feature type="signal peptide" evidence="1">
    <location>
        <begin position="1"/>
        <end position="27"/>
    </location>
</feature>
<dbReference type="PANTHER" id="PTHR31189">
    <property type="entry name" value="OS03G0336100 PROTEIN-RELATED"/>
    <property type="match status" value="1"/>
</dbReference>
<sequence length="220" mass="23239">MFAQRTKIFVLSLLCICVVVFTKFAGAMPQAGTTAELLAAPPSDYVQNAFTQGAFLVNNSAGSIQLYDGVQNALLTSVGVSTLVSKVNKCGIQELHVQTNVLEYAYVQEGEGTFTLWSSNGSLVLLKEPLAPGDVAIIPAGWPHFFTGSETSDTPLLFISTFTGGNPQVYFLAGAGNLFANIPADIGSSLYNVSASQYTTFFSAEHVVGVVFNETCLSGA</sequence>
<protein>
    <recommendedName>
        <fullName evidence="2">Cupin type-1 domain-containing protein</fullName>
    </recommendedName>
</protein>
<dbReference type="InterPro" id="IPR014710">
    <property type="entry name" value="RmlC-like_jellyroll"/>
</dbReference>
<evidence type="ECO:0000259" key="2">
    <source>
        <dbReference type="SMART" id="SM00835"/>
    </source>
</evidence>
<keyword evidence="4" id="KW-1185">Reference proteome</keyword>
<organism evidence="3 4">
    <name type="scientific">Cyanidiococcus yangmingshanensis</name>
    <dbReference type="NCBI Taxonomy" id="2690220"/>
    <lineage>
        <taxon>Eukaryota</taxon>
        <taxon>Rhodophyta</taxon>
        <taxon>Bangiophyceae</taxon>
        <taxon>Cyanidiales</taxon>
        <taxon>Cyanidiaceae</taxon>
        <taxon>Cyanidiococcus</taxon>
    </lineage>
</organism>
<dbReference type="EMBL" id="VWRR01000006">
    <property type="protein sequence ID" value="KAF6003437.1"/>
    <property type="molecule type" value="Genomic_DNA"/>
</dbReference>
<dbReference type="AlphaFoldDB" id="A0A7J7ILQ1"/>
<dbReference type="SMART" id="SM00835">
    <property type="entry name" value="Cupin_1"/>
    <property type="match status" value="1"/>
</dbReference>
<evidence type="ECO:0000256" key="1">
    <source>
        <dbReference type="SAM" id="SignalP"/>
    </source>
</evidence>